<gene>
    <name evidence="2" type="ORF">Ctob_006450</name>
</gene>
<evidence type="ECO:0000313" key="3">
    <source>
        <dbReference type="Proteomes" id="UP000037460"/>
    </source>
</evidence>
<dbReference type="OrthoDB" id="10677735at2759"/>
<feature type="coiled-coil region" evidence="1">
    <location>
        <begin position="378"/>
        <end position="447"/>
    </location>
</feature>
<keyword evidence="3" id="KW-1185">Reference proteome</keyword>
<protein>
    <submittedName>
        <fullName evidence="2">Uncharacterized protein</fullName>
    </submittedName>
</protein>
<comment type="caution">
    <text evidence="2">The sequence shown here is derived from an EMBL/GenBank/DDBJ whole genome shotgun (WGS) entry which is preliminary data.</text>
</comment>
<keyword evidence="1" id="KW-0175">Coiled coil</keyword>
<accession>A0A0M0JZ14</accession>
<dbReference type="Proteomes" id="UP000037460">
    <property type="component" value="Unassembled WGS sequence"/>
</dbReference>
<feature type="coiled-coil region" evidence="1">
    <location>
        <begin position="315"/>
        <end position="342"/>
    </location>
</feature>
<evidence type="ECO:0000256" key="1">
    <source>
        <dbReference type="SAM" id="Coils"/>
    </source>
</evidence>
<proteinExistence type="predicted"/>
<sequence>MTTLTSIDANLDRVVLLEQQTTSARATVHEALVNLLQSRAELSGPGSSAGLSAATRAAMGKRGIAQLEACKGMLDAASDTAALVKADATKLRNEVRAAVNERDEAQRRAVAAHATQQETCARVEAEGHAQMIATNEVVDQARRAAAAADRRAEATALRAEQAERGFKEAQTARLAAEEALRAANGARDQAEALLSTAAAQLSREREVLAKLMAENVLFVRKVEYAEAERTRALEEKEALRTAWRTQMEEWFARAASEMQTKLISDWGAADGLLTELSRVRKESEAAEHASAAKCASLGAAEDAAREAAALLSAQHEAANAELATTRSELETARSELETARRLERVLVAEAEVRQKQLEELKAAEASWRERGEADMAARLALRAAHAESEREAAHLKEQLEATEDRLRLQRTVNERMRAEASEEHSRLLEAQAKLEHLEESMTLISRQNSVLLRSAEQYAQTAA</sequence>
<dbReference type="EMBL" id="JWZX01001929">
    <property type="protein sequence ID" value="KOO31800.1"/>
    <property type="molecule type" value="Genomic_DNA"/>
</dbReference>
<organism evidence="2 3">
    <name type="scientific">Chrysochromulina tobinii</name>
    <dbReference type="NCBI Taxonomy" id="1460289"/>
    <lineage>
        <taxon>Eukaryota</taxon>
        <taxon>Haptista</taxon>
        <taxon>Haptophyta</taxon>
        <taxon>Prymnesiophyceae</taxon>
        <taxon>Prymnesiales</taxon>
        <taxon>Chrysochromulinaceae</taxon>
        <taxon>Chrysochromulina</taxon>
    </lineage>
</organism>
<reference evidence="3" key="1">
    <citation type="journal article" date="2015" name="PLoS Genet.">
        <title>Genome Sequence and Transcriptome Analyses of Chrysochromulina tobin: Metabolic Tools for Enhanced Algal Fitness in the Prominent Order Prymnesiales (Haptophyceae).</title>
        <authorList>
            <person name="Hovde B.T."/>
            <person name="Deodato C.R."/>
            <person name="Hunsperger H.M."/>
            <person name="Ryken S.A."/>
            <person name="Yost W."/>
            <person name="Jha R.K."/>
            <person name="Patterson J."/>
            <person name="Monnat R.J. Jr."/>
            <person name="Barlow S.B."/>
            <person name="Starkenburg S.R."/>
            <person name="Cattolico R.A."/>
        </authorList>
    </citation>
    <scope>NUCLEOTIDE SEQUENCE</scope>
    <source>
        <strain evidence="3">CCMP291</strain>
    </source>
</reference>
<dbReference type="AlphaFoldDB" id="A0A0M0JZ14"/>
<evidence type="ECO:0000313" key="2">
    <source>
        <dbReference type="EMBL" id="KOO31800.1"/>
    </source>
</evidence>
<name>A0A0M0JZ14_9EUKA</name>